<comment type="cofactor">
    <cofactor evidence="6">
        <name>FMN</name>
        <dbReference type="ChEBI" id="CHEBI:58210"/>
    </cofactor>
    <text evidence="6">Binds 1 FMN per subunit.</text>
</comment>
<reference evidence="9" key="1">
    <citation type="submission" date="2019-04" db="EMBL/GenBank/DDBJ databases">
        <title>Draft genome sequence of Pseudonocardiaceae bacterium SL3-2-4.</title>
        <authorList>
            <person name="Ningsih F."/>
            <person name="Yokota A."/>
            <person name="Sakai Y."/>
            <person name="Nanatani K."/>
            <person name="Yabe S."/>
            <person name="Oetari A."/>
            <person name="Sjamsuridzal W."/>
        </authorList>
    </citation>
    <scope>NUCLEOTIDE SEQUENCE [LARGE SCALE GENOMIC DNA]</scope>
    <source>
        <strain evidence="9">SL3-2-4</strain>
    </source>
</reference>
<name>A0A4D4JE10_9PSEU</name>
<accession>A0A4D4JE10</accession>
<protein>
    <recommendedName>
        <fullName evidence="6">FMN dependent NADH:quinone oxidoreductase</fullName>
        <ecNumber evidence="6">1.6.5.-</ecNumber>
    </recommendedName>
    <alternativeName>
        <fullName evidence="6">Azo-dye reductase</fullName>
    </alternativeName>
    <alternativeName>
        <fullName evidence="6">FMN-dependent NADH-azo compound oxidoreductase</fullName>
    </alternativeName>
    <alternativeName>
        <fullName evidence="6">FMN-dependent NADH-azoreductase</fullName>
        <ecNumber evidence="6">1.7.1.17</ecNumber>
    </alternativeName>
</protein>
<keyword evidence="2 6" id="KW-0288">FMN</keyword>
<proteinExistence type="inferred from homology"/>
<evidence type="ECO:0000256" key="1">
    <source>
        <dbReference type="ARBA" id="ARBA00022630"/>
    </source>
</evidence>
<dbReference type="InterPro" id="IPR050104">
    <property type="entry name" value="FMN-dep_NADH:Q_OxRdtase_AzoR1"/>
</dbReference>
<evidence type="ECO:0000259" key="7">
    <source>
        <dbReference type="Pfam" id="PF02525"/>
    </source>
</evidence>
<dbReference type="OrthoDB" id="9805013at2"/>
<dbReference type="GO" id="GO:0009055">
    <property type="term" value="F:electron transfer activity"/>
    <property type="evidence" value="ECO:0007669"/>
    <property type="project" value="UniProtKB-UniRule"/>
</dbReference>
<dbReference type="GO" id="GO:0010181">
    <property type="term" value="F:FMN binding"/>
    <property type="evidence" value="ECO:0007669"/>
    <property type="project" value="UniProtKB-UniRule"/>
</dbReference>
<evidence type="ECO:0000256" key="6">
    <source>
        <dbReference type="HAMAP-Rule" id="MF_01216"/>
    </source>
</evidence>
<dbReference type="Gene3D" id="3.40.50.360">
    <property type="match status" value="1"/>
</dbReference>
<dbReference type="RefSeq" id="WP_137815869.1">
    <property type="nucleotide sequence ID" value="NZ_BJFL01000030.1"/>
</dbReference>
<comment type="catalytic activity">
    <reaction evidence="5">
        <text>N,N-dimethyl-1,4-phenylenediamine + anthranilate + 2 NAD(+) = 2-(4-dimethylaminophenyl)diazenylbenzoate + 2 NADH + 2 H(+)</text>
        <dbReference type="Rhea" id="RHEA:55872"/>
        <dbReference type="ChEBI" id="CHEBI:15378"/>
        <dbReference type="ChEBI" id="CHEBI:15783"/>
        <dbReference type="ChEBI" id="CHEBI:16567"/>
        <dbReference type="ChEBI" id="CHEBI:57540"/>
        <dbReference type="ChEBI" id="CHEBI:57945"/>
        <dbReference type="ChEBI" id="CHEBI:71579"/>
        <dbReference type="EC" id="1.7.1.17"/>
    </reaction>
    <physiologicalReaction direction="right-to-left" evidence="5">
        <dbReference type="Rhea" id="RHEA:55874"/>
    </physiologicalReaction>
</comment>
<keyword evidence="1 6" id="KW-0285">Flavoprotein</keyword>
<comment type="catalytic activity">
    <reaction evidence="6">
        <text>2 a quinone + NADH + H(+) = 2 a 1,4-benzosemiquinone + NAD(+)</text>
        <dbReference type="Rhea" id="RHEA:65952"/>
        <dbReference type="ChEBI" id="CHEBI:15378"/>
        <dbReference type="ChEBI" id="CHEBI:57540"/>
        <dbReference type="ChEBI" id="CHEBI:57945"/>
        <dbReference type="ChEBI" id="CHEBI:132124"/>
        <dbReference type="ChEBI" id="CHEBI:134225"/>
    </reaction>
</comment>
<evidence type="ECO:0000313" key="8">
    <source>
        <dbReference type="EMBL" id="GDY32878.1"/>
    </source>
</evidence>
<dbReference type="EMBL" id="BJFL01000030">
    <property type="protein sequence ID" value="GDY32878.1"/>
    <property type="molecule type" value="Genomic_DNA"/>
</dbReference>
<dbReference type="EC" id="1.7.1.17" evidence="6"/>
<dbReference type="GO" id="GO:0016652">
    <property type="term" value="F:oxidoreductase activity, acting on NAD(P)H as acceptor"/>
    <property type="evidence" value="ECO:0007669"/>
    <property type="project" value="UniProtKB-UniRule"/>
</dbReference>
<keyword evidence="9" id="KW-1185">Reference proteome</keyword>
<keyword evidence="4 6" id="KW-0520">NAD</keyword>
<dbReference type="PANTHER" id="PTHR43741:SF4">
    <property type="entry name" value="FMN-DEPENDENT NADH:QUINONE OXIDOREDUCTASE"/>
    <property type="match status" value="1"/>
</dbReference>
<dbReference type="Proteomes" id="UP000298860">
    <property type="component" value="Unassembled WGS sequence"/>
</dbReference>
<dbReference type="EC" id="1.6.5.-" evidence="6"/>
<comment type="function">
    <text evidence="6">Quinone reductase that provides resistance to thiol-specific stress caused by electrophilic quinones.</text>
</comment>
<feature type="binding site" evidence="6">
    <location>
        <begin position="15"/>
        <end position="17"/>
    </location>
    <ligand>
        <name>FMN</name>
        <dbReference type="ChEBI" id="CHEBI:58210"/>
    </ligand>
</feature>
<evidence type="ECO:0000256" key="2">
    <source>
        <dbReference type="ARBA" id="ARBA00022643"/>
    </source>
</evidence>
<sequence>MKLLRVDTSIRVAGSVSRSVADSLQRAWQDEHPAGTVVRRDLGAHPLPADAWTAAALAGMTPEYQRTSAHADAAALAARLADEALDADAYVVATSLYNFGVSQHLKTWIDLLIADPRLGPGSDRPLAGRPLTLVIARGGGYGPGTPREGWDHATPWLHRIFADVFGMDTRVVAAELTLADVNPAMAELRGLAAESLRHAHAAAAEHGQDMARRIGERASA</sequence>
<comment type="subunit">
    <text evidence="6">Homodimer.</text>
</comment>
<comment type="similarity">
    <text evidence="6">Belongs to the azoreductase type 1 family.</text>
</comment>
<gene>
    <name evidence="8" type="primary">acpD</name>
    <name evidence="6" type="synonym">azoR</name>
    <name evidence="8" type="ORF">GTS_45110</name>
</gene>
<feature type="domain" description="Flavodoxin-like fold" evidence="7">
    <location>
        <begin position="1"/>
        <end position="180"/>
    </location>
</feature>
<evidence type="ECO:0000256" key="3">
    <source>
        <dbReference type="ARBA" id="ARBA00023002"/>
    </source>
</evidence>
<dbReference type="InterPro" id="IPR003680">
    <property type="entry name" value="Flavodoxin_fold"/>
</dbReference>
<evidence type="ECO:0000256" key="4">
    <source>
        <dbReference type="ARBA" id="ARBA00023027"/>
    </source>
</evidence>
<dbReference type="GO" id="GO:0016655">
    <property type="term" value="F:oxidoreductase activity, acting on NAD(P)H, quinone or similar compound as acceptor"/>
    <property type="evidence" value="ECO:0007669"/>
    <property type="project" value="InterPro"/>
</dbReference>
<dbReference type="HAMAP" id="MF_01216">
    <property type="entry name" value="Azoreductase_type1"/>
    <property type="match status" value="1"/>
</dbReference>
<dbReference type="InterPro" id="IPR023048">
    <property type="entry name" value="NADH:quinone_OxRdtase_FMN_depd"/>
</dbReference>
<evidence type="ECO:0000313" key="9">
    <source>
        <dbReference type="Proteomes" id="UP000298860"/>
    </source>
</evidence>
<keyword evidence="3 6" id="KW-0560">Oxidoreductase</keyword>
<dbReference type="AlphaFoldDB" id="A0A4D4JE10"/>
<dbReference type="InterPro" id="IPR029039">
    <property type="entry name" value="Flavoprotein-like_sf"/>
</dbReference>
<comment type="function">
    <text evidence="6">Also exhibits azoreductase activity. Catalyzes the reductive cleavage of the azo bond in aromatic azo compounds to the corresponding amines.</text>
</comment>
<dbReference type="PANTHER" id="PTHR43741">
    <property type="entry name" value="FMN-DEPENDENT NADH-AZOREDUCTASE 1"/>
    <property type="match status" value="1"/>
</dbReference>
<comment type="caution">
    <text evidence="6">Lacks conserved residue(s) required for the propagation of feature annotation.</text>
</comment>
<feature type="binding site" evidence="6">
    <location>
        <position position="9"/>
    </location>
    <ligand>
        <name>FMN</name>
        <dbReference type="ChEBI" id="CHEBI:58210"/>
    </ligand>
</feature>
<comment type="caution">
    <text evidence="8">The sequence shown here is derived from an EMBL/GenBank/DDBJ whole genome shotgun (WGS) entry which is preliminary data.</text>
</comment>
<evidence type="ECO:0000256" key="5">
    <source>
        <dbReference type="ARBA" id="ARBA00048542"/>
    </source>
</evidence>
<dbReference type="SUPFAM" id="SSF52218">
    <property type="entry name" value="Flavoproteins"/>
    <property type="match status" value="1"/>
</dbReference>
<dbReference type="Pfam" id="PF02525">
    <property type="entry name" value="Flavodoxin_2"/>
    <property type="match status" value="1"/>
</dbReference>
<organism evidence="8 9">
    <name type="scientific">Gandjariella thermophila</name>
    <dbReference type="NCBI Taxonomy" id="1931992"/>
    <lineage>
        <taxon>Bacteria</taxon>
        <taxon>Bacillati</taxon>
        <taxon>Actinomycetota</taxon>
        <taxon>Actinomycetes</taxon>
        <taxon>Pseudonocardiales</taxon>
        <taxon>Pseudonocardiaceae</taxon>
        <taxon>Gandjariella</taxon>
    </lineage>
</organism>